<reference evidence="2" key="1">
    <citation type="journal article" date="2020" name="Stud. Mycol.">
        <title>101 Dothideomycetes genomes: a test case for predicting lifestyles and emergence of pathogens.</title>
        <authorList>
            <person name="Haridas S."/>
            <person name="Albert R."/>
            <person name="Binder M."/>
            <person name="Bloem J."/>
            <person name="Labutti K."/>
            <person name="Salamov A."/>
            <person name="Andreopoulos B."/>
            <person name="Baker S."/>
            <person name="Barry K."/>
            <person name="Bills G."/>
            <person name="Bluhm B."/>
            <person name="Cannon C."/>
            <person name="Castanera R."/>
            <person name="Culley D."/>
            <person name="Daum C."/>
            <person name="Ezra D."/>
            <person name="Gonzalez J."/>
            <person name="Henrissat B."/>
            <person name="Kuo A."/>
            <person name="Liang C."/>
            <person name="Lipzen A."/>
            <person name="Lutzoni F."/>
            <person name="Magnuson J."/>
            <person name="Mondo S."/>
            <person name="Nolan M."/>
            <person name="Ohm R."/>
            <person name="Pangilinan J."/>
            <person name="Park H.-J."/>
            <person name="Ramirez L."/>
            <person name="Alfaro M."/>
            <person name="Sun H."/>
            <person name="Tritt A."/>
            <person name="Yoshinaga Y."/>
            <person name="Zwiers L.-H."/>
            <person name="Turgeon B."/>
            <person name="Goodwin S."/>
            <person name="Spatafora J."/>
            <person name="Crous P."/>
            <person name="Grigoriev I."/>
        </authorList>
    </citation>
    <scope>NUCLEOTIDE SEQUENCE</scope>
    <source>
        <strain evidence="2">CBS 121167</strain>
    </source>
</reference>
<dbReference type="RefSeq" id="XP_033392367.1">
    <property type="nucleotide sequence ID" value="XM_033541332.1"/>
</dbReference>
<evidence type="ECO:0000256" key="1">
    <source>
        <dbReference type="SAM" id="Phobius"/>
    </source>
</evidence>
<protein>
    <submittedName>
        <fullName evidence="2">Glycosyltransferase family 8 protein</fullName>
    </submittedName>
</protein>
<sequence>MLLSFVQDALRRKYIVGALAIVTTLWLLYTFHTPPPIIDVKYGRVKDLQADSHFAIATFLSGQKDADPEAADYYFDAVRVLTYQLVHDEKTRIRNKKHVSFIVLVTKDVPLQKQQQLGKEGALVVPVDDIPLNWWISTGVTRWKDQFTKLRLFQMVEFSRILFIDADTFLTGPLDEIFDEPFTVRQPVRTKFELEHQLKGDEAPLPASYVFCARSDNALTGEREHPFPPAKTSIFSAGFWLAAPSLELFDVFVSVMQHYRRFDPHTMEQSLLNYVFRREGAMPWTELDYRWSATWPSEKDLDGGVVSLHEKLGMTGPEKLKKMWYDKWSDMDTFYKSRPVEEEFKMPSKSDIM</sequence>
<keyword evidence="3" id="KW-1185">Reference proteome</keyword>
<dbReference type="Proteomes" id="UP000799438">
    <property type="component" value="Unassembled WGS sequence"/>
</dbReference>
<dbReference type="InterPro" id="IPR029044">
    <property type="entry name" value="Nucleotide-diphossugar_trans"/>
</dbReference>
<proteinExistence type="predicted"/>
<keyword evidence="1" id="KW-0472">Membrane</keyword>
<dbReference type="Gene3D" id="3.90.550.10">
    <property type="entry name" value="Spore Coat Polysaccharide Biosynthesis Protein SpsA, Chain A"/>
    <property type="match status" value="1"/>
</dbReference>
<dbReference type="InterPro" id="IPR050587">
    <property type="entry name" value="GNT1/Glycosyltrans_8"/>
</dbReference>
<dbReference type="EMBL" id="ML995515">
    <property type="protein sequence ID" value="KAF2136649.1"/>
    <property type="molecule type" value="Genomic_DNA"/>
</dbReference>
<dbReference type="PANTHER" id="PTHR11183">
    <property type="entry name" value="GLYCOGENIN SUBFAMILY MEMBER"/>
    <property type="match status" value="1"/>
</dbReference>
<keyword evidence="1" id="KW-1133">Transmembrane helix</keyword>
<keyword evidence="1" id="KW-0812">Transmembrane</keyword>
<dbReference type="AlphaFoldDB" id="A0A6A6AXI5"/>
<dbReference type="SUPFAM" id="SSF53448">
    <property type="entry name" value="Nucleotide-diphospho-sugar transferases"/>
    <property type="match status" value="1"/>
</dbReference>
<accession>A0A6A6AXI5</accession>
<dbReference type="OrthoDB" id="2014201at2759"/>
<feature type="transmembrane region" description="Helical" evidence="1">
    <location>
        <begin position="12"/>
        <end position="31"/>
    </location>
</feature>
<name>A0A6A6AXI5_9PEZI</name>
<organism evidence="2 3">
    <name type="scientific">Aplosporella prunicola CBS 121167</name>
    <dbReference type="NCBI Taxonomy" id="1176127"/>
    <lineage>
        <taxon>Eukaryota</taxon>
        <taxon>Fungi</taxon>
        <taxon>Dikarya</taxon>
        <taxon>Ascomycota</taxon>
        <taxon>Pezizomycotina</taxon>
        <taxon>Dothideomycetes</taxon>
        <taxon>Dothideomycetes incertae sedis</taxon>
        <taxon>Botryosphaeriales</taxon>
        <taxon>Aplosporellaceae</taxon>
        <taxon>Aplosporella</taxon>
    </lineage>
</organism>
<gene>
    <name evidence="2" type="ORF">K452DRAFT_292240</name>
</gene>
<keyword evidence="2" id="KW-0808">Transferase</keyword>
<dbReference type="GeneID" id="54298828"/>
<dbReference type="GO" id="GO:0016740">
    <property type="term" value="F:transferase activity"/>
    <property type="evidence" value="ECO:0007669"/>
    <property type="project" value="UniProtKB-KW"/>
</dbReference>
<evidence type="ECO:0000313" key="2">
    <source>
        <dbReference type="EMBL" id="KAF2136649.1"/>
    </source>
</evidence>
<evidence type="ECO:0000313" key="3">
    <source>
        <dbReference type="Proteomes" id="UP000799438"/>
    </source>
</evidence>